<accession>A0A0A9DZ73</accession>
<dbReference type="AlphaFoldDB" id="A0A0A9DZ73"/>
<sequence>MVCSILYQRMLSQSCKLWTLSLRLTICRRLSMFTGHGLIRNTAKAKSSVWLTWWPP</sequence>
<organism evidence="1">
    <name type="scientific">Arundo donax</name>
    <name type="common">Giant reed</name>
    <name type="synonym">Donax arundinaceus</name>
    <dbReference type="NCBI Taxonomy" id="35708"/>
    <lineage>
        <taxon>Eukaryota</taxon>
        <taxon>Viridiplantae</taxon>
        <taxon>Streptophyta</taxon>
        <taxon>Embryophyta</taxon>
        <taxon>Tracheophyta</taxon>
        <taxon>Spermatophyta</taxon>
        <taxon>Magnoliopsida</taxon>
        <taxon>Liliopsida</taxon>
        <taxon>Poales</taxon>
        <taxon>Poaceae</taxon>
        <taxon>PACMAD clade</taxon>
        <taxon>Arundinoideae</taxon>
        <taxon>Arundineae</taxon>
        <taxon>Arundo</taxon>
    </lineage>
</organism>
<protein>
    <submittedName>
        <fullName evidence="1">Uncharacterized protein</fullName>
    </submittedName>
</protein>
<proteinExistence type="predicted"/>
<dbReference type="EMBL" id="GBRH01206920">
    <property type="protein sequence ID" value="JAD90975.1"/>
    <property type="molecule type" value="Transcribed_RNA"/>
</dbReference>
<name>A0A0A9DZ73_ARUDO</name>
<evidence type="ECO:0000313" key="1">
    <source>
        <dbReference type="EMBL" id="JAD90975.1"/>
    </source>
</evidence>
<reference evidence="1" key="2">
    <citation type="journal article" date="2015" name="Data Brief">
        <title>Shoot transcriptome of the giant reed, Arundo donax.</title>
        <authorList>
            <person name="Barrero R.A."/>
            <person name="Guerrero F.D."/>
            <person name="Moolhuijzen P."/>
            <person name="Goolsby J.A."/>
            <person name="Tidwell J."/>
            <person name="Bellgard S.E."/>
            <person name="Bellgard M.I."/>
        </authorList>
    </citation>
    <scope>NUCLEOTIDE SEQUENCE</scope>
    <source>
        <tissue evidence="1">Shoot tissue taken approximately 20 cm above the soil surface</tissue>
    </source>
</reference>
<reference evidence="1" key="1">
    <citation type="submission" date="2014-09" db="EMBL/GenBank/DDBJ databases">
        <authorList>
            <person name="Magalhaes I.L.F."/>
            <person name="Oliveira U."/>
            <person name="Santos F.R."/>
            <person name="Vidigal T.H.D.A."/>
            <person name="Brescovit A.D."/>
            <person name="Santos A.J."/>
        </authorList>
    </citation>
    <scope>NUCLEOTIDE SEQUENCE</scope>
    <source>
        <tissue evidence="1">Shoot tissue taken approximately 20 cm above the soil surface</tissue>
    </source>
</reference>